<evidence type="ECO:0000313" key="2">
    <source>
        <dbReference type="EMBL" id="QIA07738.1"/>
    </source>
</evidence>
<evidence type="ECO:0000256" key="1">
    <source>
        <dbReference type="SAM" id="Phobius"/>
    </source>
</evidence>
<proteinExistence type="predicted"/>
<dbReference type="Proteomes" id="UP000474630">
    <property type="component" value="Chromosome"/>
</dbReference>
<name>A0A6C0RAT6_9BACT</name>
<dbReference type="RefSeq" id="WP_163345659.1">
    <property type="nucleotide sequence ID" value="NZ_CP048409.1"/>
</dbReference>
<dbReference type="Pfam" id="PF13858">
    <property type="entry name" value="DUF4199"/>
    <property type="match status" value="1"/>
</dbReference>
<reference evidence="2 3" key="1">
    <citation type="submission" date="2020-02" db="EMBL/GenBank/DDBJ databases">
        <title>Genome sequencing for Draconibacterium sp. strain M1.</title>
        <authorList>
            <person name="Park S.-J."/>
        </authorList>
    </citation>
    <scope>NUCLEOTIDE SEQUENCE [LARGE SCALE GENOMIC DNA]</scope>
    <source>
        <strain evidence="2 3">M1</strain>
    </source>
</reference>
<sequence>MEQKSSTLLKSSLTYGIYAALISIFLSVVIWAGGLMESMGMFGSVIIAISSLVISFVVLLIFTKNYRNKEFGGYISFVEAFKFAMLVIIVSTVILLIYNFIFHSFIAPDYMENLMATMQQKTLAFMESNGVPDANIDQAMEQFEEVPTIAKTLQQTAMSGLIGGIIISLIVAAIAKKKVEDSY</sequence>
<protein>
    <submittedName>
        <fullName evidence="2">DUF4199 domain-containing protein</fullName>
    </submittedName>
</protein>
<evidence type="ECO:0000313" key="3">
    <source>
        <dbReference type="Proteomes" id="UP000474630"/>
    </source>
</evidence>
<dbReference type="AlphaFoldDB" id="A0A6C0RAT6"/>
<feature type="transmembrane region" description="Helical" evidence="1">
    <location>
        <begin position="39"/>
        <end position="62"/>
    </location>
</feature>
<accession>A0A6C0RAT6</accession>
<dbReference type="EMBL" id="CP048409">
    <property type="protein sequence ID" value="QIA07738.1"/>
    <property type="molecule type" value="Genomic_DNA"/>
</dbReference>
<dbReference type="KEGG" id="drc:G0Q07_08360"/>
<feature type="transmembrane region" description="Helical" evidence="1">
    <location>
        <begin position="157"/>
        <end position="175"/>
    </location>
</feature>
<feature type="transmembrane region" description="Helical" evidence="1">
    <location>
        <begin position="12"/>
        <end position="33"/>
    </location>
</feature>
<dbReference type="InterPro" id="IPR025250">
    <property type="entry name" value="DUF4199"/>
</dbReference>
<feature type="transmembrane region" description="Helical" evidence="1">
    <location>
        <begin position="83"/>
        <end position="106"/>
    </location>
</feature>
<keyword evidence="1" id="KW-0812">Transmembrane</keyword>
<organism evidence="2 3">
    <name type="scientific">Draconibacterium halophilum</name>
    <dbReference type="NCBI Taxonomy" id="2706887"/>
    <lineage>
        <taxon>Bacteria</taxon>
        <taxon>Pseudomonadati</taxon>
        <taxon>Bacteroidota</taxon>
        <taxon>Bacteroidia</taxon>
        <taxon>Marinilabiliales</taxon>
        <taxon>Prolixibacteraceae</taxon>
        <taxon>Draconibacterium</taxon>
    </lineage>
</organism>
<keyword evidence="1" id="KW-0472">Membrane</keyword>
<gene>
    <name evidence="2" type="ORF">G0Q07_08360</name>
</gene>
<keyword evidence="1" id="KW-1133">Transmembrane helix</keyword>
<keyword evidence="3" id="KW-1185">Reference proteome</keyword>